<dbReference type="InterPro" id="IPR027791">
    <property type="entry name" value="Galactosyl_T_C"/>
</dbReference>
<comment type="similarity">
    <text evidence="2">Belongs to the glycosyltransferase 2 family.</text>
</comment>
<keyword evidence="3" id="KW-0328">Glycosyltransferase</keyword>
<sequence length="205" mass="22961">MIEASEIASASFARNKGAESARGRLLLFCDSDDYVSEQWVQSLTAAFEASRPSLVSGALHHEKFNDQDVLEAYEIPPDPSLDANDIFSTDVSSFAGYLPTVPGGNFAIGKSDYLRLGGMNPDFPGGSEETDFSWRAVEAGLKVVKAPNAVVHYRLKHDFRSLFRQQRIQQYARIYLWTLYGSKGMNGPSLKWSMEQIIKQQKTYY</sequence>
<keyword evidence="8" id="KW-1185">Reference proteome</keyword>
<gene>
    <name evidence="7" type="ORF">IDM48_08790</name>
</gene>
<dbReference type="Gene3D" id="3.90.550.10">
    <property type="entry name" value="Spore Coat Polysaccharide Biosynthesis Protein SpsA, Chain A"/>
    <property type="match status" value="1"/>
</dbReference>
<dbReference type="Proteomes" id="UP000516421">
    <property type="component" value="Chromosome"/>
</dbReference>
<accession>A0A7H2BIH3</accession>
<evidence type="ECO:0000259" key="5">
    <source>
        <dbReference type="Pfam" id="PF00535"/>
    </source>
</evidence>
<comment type="pathway">
    <text evidence="1">Cell wall biogenesis; cell wall polysaccharide biosynthesis.</text>
</comment>
<evidence type="ECO:0000313" key="8">
    <source>
        <dbReference type="Proteomes" id="UP000516421"/>
    </source>
</evidence>
<dbReference type="PANTHER" id="PTHR43179">
    <property type="entry name" value="RHAMNOSYLTRANSFERASE WBBL"/>
    <property type="match status" value="1"/>
</dbReference>
<evidence type="ECO:0000256" key="2">
    <source>
        <dbReference type="ARBA" id="ARBA00006739"/>
    </source>
</evidence>
<evidence type="ECO:0000256" key="4">
    <source>
        <dbReference type="ARBA" id="ARBA00022679"/>
    </source>
</evidence>
<protein>
    <submittedName>
        <fullName evidence="7">Glycosyltransferase family 2 protein</fullName>
    </submittedName>
</protein>
<name>A0A7H2BIH3_9MICC</name>
<keyword evidence="4 7" id="KW-0808">Transferase</keyword>
<dbReference type="Pfam" id="PF02709">
    <property type="entry name" value="Glyco_transf_7C"/>
    <property type="match status" value="1"/>
</dbReference>
<dbReference type="GO" id="GO:0016757">
    <property type="term" value="F:glycosyltransferase activity"/>
    <property type="evidence" value="ECO:0007669"/>
    <property type="project" value="UniProtKB-KW"/>
</dbReference>
<proteinExistence type="inferred from homology"/>
<dbReference type="SUPFAM" id="SSF53448">
    <property type="entry name" value="Nucleotide-diphospho-sugar transferases"/>
    <property type="match status" value="1"/>
</dbReference>
<reference evidence="7 8" key="1">
    <citation type="submission" date="2020-09" db="EMBL/GenBank/DDBJ databases">
        <title>Investigation of environmental microbe.</title>
        <authorList>
            <person name="Ou Y."/>
            <person name="Kang Q."/>
        </authorList>
    </citation>
    <scope>NUCLEOTIDE SEQUENCE [LARGE SCALE GENOMIC DNA]</scope>
    <source>
        <strain evidence="7 8">KJZ-9</strain>
    </source>
</reference>
<evidence type="ECO:0000256" key="1">
    <source>
        <dbReference type="ARBA" id="ARBA00004776"/>
    </source>
</evidence>
<feature type="domain" description="Glycosyltransferase 2-like" evidence="5">
    <location>
        <begin position="13"/>
        <end position="67"/>
    </location>
</feature>
<dbReference type="PANTHER" id="PTHR43179:SF12">
    <property type="entry name" value="GALACTOFURANOSYLTRANSFERASE GLFT2"/>
    <property type="match status" value="1"/>
</dbReference>
<evidence type="ECO:0000256" key="3">
    <source>
        <dbReference type="ARBA" id="ARBA00022676"/>
    </source>
</evidence>
<evidence type="ECO:0000313" key="7">
    <source>
        <dbReference type="EMBL" id="QNV39469.1"/>
    </source>
</evidence>
<dbReference type="InterPro" id="IPR001173">
    <property type="entry name" value="Glyco_trans_2-like"/>
</dbReference>
<dbReference type="Pfam" id="PF00535">
    <property type="entry name" value="Glycos_transf_2"/>
    <property type="match status" value="1"/>
</dbReference>
<evidence type="ECO:0000259" key="6">
    <source>
        <dbReference type="Pfam" id="PF02709"/>
    </source>
</evidence>
<dbReference type="KEGG" id="rama:IDM48_08790"/>
<organism evidence="7 8">
    <name type="scientific">Rothia amarae</name>
    <dbReference type="NCBI Taxonomy" id="169480"/>
    <lineage>
        <taxon>Bacteria</taxon>
        <taxon>Bacillati</taxon>
        <taxon>Actinomycetota</taxon>
        <taxon>Actinomycetes</taxon>
        <taxon>Micrococcales</taxon>
        <taxon>Micrococcaceae</taxon>
        <taxon>Rothia</taxon>
    </lineage>
</organism>
<dbReference type="InterPro" id="IPR029044">
    <property type="entry name" value="Nucleotide-diphossugar_trans"/>
</dbReference>
<dbReference type="AlphaFoldDB" id="A0A7H2BIH3"/>
<dbReference type="RefSeq" id="WP_190616990.1">
    <property type="nucleotide sequence ID" value="NZ_CP061538.1"/>
</dbReference>
<dbReference type="EMBL" id="CP061538">
    <property type="protein sequence ID" value="QNV39469.1"/>
    <property type="molecule type" value="Genomic_DNA"/>
</dbReference>
<feature type="domain" description="Galactosyltransferase C-terminal" evidence="6">
    <location>
        <begin position="99"/>
        <end position="153"/>
    </location>
</feature>